<evidence type="ECO:0000313" key="4">
    <source>
        <dbReference type="Proteomes" id="UP000242972"/>
    </source>
</evidence>
<dbReference type="InterPro" id="IPR028098">
    <property type="entry name" value="Glyco_trans_4-like_N"/>
</dbReference>
<sequence>MTATIGAVDTAQRQRAWEREATFVLITPMNTKMSRLKVVPTHPFNFSRRHRFSMIADRWTRGCKGWPMRVLMISKACVTASYRSKIAYLADVEDLDIGLVVPDHWANLSFEPDVSDDRYPIYRRAIPFNGRNHFHWYPGLGDIIRTFRPDLLHVDEEHYSVVTGQGITLAKTLGVPSIFFTWQNIYKRYPWPFSAIEQRVFRGSAGAIAGNQEALEVLRQKGFQKPAVVIPQFGTDLSLFGPKEKPRIKAEWEIGEATTVGYVGRLIEDKGLDELMEAMSPLLRQDRDLGLLFVGSGPYETLIERWMRTQGVEQQVHLIPWVASEAMPDVMNLIDILVLPSRTTPRWKEQFGRVLTEAMACGDIVIGSNSGEIPHVIGEAGLVFPERDAEALKRAIIRVVENSDLQRTLRNRGFERVAAHFTQKAVADKTYQFYRQILEDVQR</sequence>
<dbReference type="SUPFAM" id="SSF53756">
    <property type="entry name" value="UDP-Glycosyltransferase/glycogen phosphorylase"/>
    <property type="match status" value="1"/>
</dbReference>
<dbReference type="Gene3D" id="3.40.50.2000">
    <property type="entry name" value="Glycogen Phosphorylase B"/>
    <property type="match status" value="2"/>
</dbReference>
<feature type="domain" description="Glycosyltransferase subfamily 4-like N-terminal" evidence="2">
    <location>
        <begin position="111"/>
        <end position="231"/>
    </location>
</feature>
<organism evidence="3 4">
    <name type="scientific">Sulfobacillus benefaciens</name>
    <dbReference type="NCBI Taxonomy" id="453960"/>
    <lineage>
        <taxon>Bacteria</taxon>
        <taxon>Bacillati</taxon>
        <taxon>Bacillota</taxon>
        <taxon>Clostridia</taxon>
        <taxon>Eubacteriales</taxon>
        <taxon>Clostridiales Family XVII. Incertae Sedis</taxon>
        <taxon>Sulfobacillus</taxon>
    </lineage>
</organism>
<dbReference type="PANTHER" id="PTHR45947:SF13">
    <property type="entry name" value="TRANSFERASE"/>
    <property type="match status" value="1"/>
</dbReference>
<dbReference type="PANTHER" id="PTHR45947">
    <property type="entry name" value="SULFOQUINOVOSYL TRANSFERASE SQD2"/>
    <property type="match status" value="1"/>
</dbReference>
<dbReference type="CDD" id="cd03801">
    <property type="entry name" value="GT4_PimA-like"/>
    <property type="match status" value="1"/>
</dbReference>
<dbReference type="GO" id="GO:0016757">
    <property type="term" value="F:glycosyltransferase activity"/>
    <property type="evidence" value="ECO:0007669"/>
    <property type="project" value="InterPro"/>
</dbReference>
<dbReference type="EMBL" id="PXYW01000017">
    <property type="protein sequence ID" value="PSR33641.1"/>
    <property type="molecule type" value="Genomic_DNA"/>
</dbReference>
<proteinExistence type="predicted"/>
<name>A0A2T2XGK9_9FIRM</name>
<evidence type="ECO:0000259" key="1">
    <source>
        <dbReference type="Pfam" id="PF00534"/>
    </source>
</evidence>
<gene>
    <name evidence="3" type="ORF">C7B46_08505</name>
</gene>
<accession>A0A2T2XGK9</accession>
<reference evidence="3 4" key="1">
    <citation type="journal article" date="2014" name="BMC Genomics">
        <title>Comparison of environmental and isolate Sulfobacillus genomes reveals diverse carbon, sulfur, nitrogen, and hydrogen metabolisms.</title>
        <authorList>
            <person name="Justice N.B."/>
            <person name="Norman A."/>
            <person name="Brown C.T."/>
            <person name="Singh A."/>
            <person name="Thomas B.C."/>
            <person name="Banfield J.F."/>
        </authorList>
    </citation>
    <scope>NUCLEOTIDE SEQUENCE [LARGE SCALE GENOMIC DNA]</scope>
    <source>
        <strain evidence="3">AMDSBA4</strain>
    </source>
</reference>
<dbReference type="Proteomes" id="UP000242972">
    <property type="component" value="Unassembled WGS sequence"/>
</dbReference>
<evidence type="ECO:0000313" key="3">
    <source>
        <dbReference type="EMBL" id="PSR33641.1"/>
    </source>
</evidence>
<keyword evidence="3" id="KW-0808">Transferase</keyword>
<dbReference type="Pfam" id="PF13579">
    <property type="entry name" value="Glyco_trans_4_4"/>
    <property type="match status" value="1"/>
</dbReference>
<dbReference type="InterPro" id="IPR001296">
    <property type="entry name" value="Glyco_trans_1"/>
</dbReference>
<dbReference type="InterPro" id="IPR050194">
    <property type="entry name" value="Glycosyltransferase_grp1"/>
</dbReference>
<evidence type="ECO:0000259" key="2">
    <source>
        <dbReference type="Pfam" id="PF13579"/>
    </source>
</evidence>
<dbReference type="Pfam" id="PF00534">
    <property type="entry name" value="Glycos_transf_1"/>
    <property type="match status" value="1"/>
</dbReference>
<feature type="domain" description="Glycosyl transferase family 1" evidence="1">
    <location>
        <begin position="246"/>
        <end position="415"/>
    </location>
</feature>
<protein>
    <submittedName>
        <fullName evidence="3">Glycosyltransferase family 4 protein</fullName>
    </submittedName>
</protein>
<comment type="caution">
    <text evidence="3">The sequence shown here is derived from an EMBL/GenBank/DDBJ whole genome shotgun (WGS) entry which is preliminary data.</text>
</comment>
<dbReference type="AlphaFoldDB" id="A0A2T2XGK9"/>